<feature type="transmembrane region" description="Helical" evidence="10">
    <location>
        <begin position="159"/>
        <end position="180"/>
    </location>
</feature>
<evidence type="ECO:0000256" key="5">
    <source>
        <dbReference type="ARBA" id="ARBA00022725"/>
    </source>
</evidence>
<keyword evidence="5" id="KW-0552">Olfaction</keyword>
<dbReference type="OrthoDB" id="6782747at2759"/>
<evidence type="ECO:0000256" key="8">
    <source>
        <dbReference type="ARBA" id="ARBA00023170"/>
    </source>
</evidence>
<evidence type="ECO:0000313" key="12">
    <source>
        <dbReference type="Proteomes" id="UP000292052"/>
    </source>
</evidence>
<keyword evidence="12" id="KW-1185">Reference proteome</keyword>
<evidence type="ECO:0000256" key="1">
    <source>
        <dbReference type="ARBA" id="ARBA00004651"/>
    </source>
</evidence>
<feature type="non-terminal residue" evidence="11">
    <location>
        <position position="1"/>
    </location>
</feature>
<evidence type="ECO:0000313" key="11">
    <source>
        <dbReference type="EMBL" id="RZC38400.1"/>
    </source>
</evidence>
<dbReference type="GO" id="GO:0005886">
    <property type="term" value="C:plasma membrane"/>
    <property type="evidence" value="ECO:0007669"/>
    <property type="project" value="UniProtKB-SubCell"/>
</dbReference>
<feature type="transmembrane region" description="Helical" evidence="10">
    <location>
        <begin position="243"/>
        <end position="270"/>
    </location>
</feature>
<evidence type="ECO:0000256" key="2">
    <source>
        <dbReference type="ARBA" id="ARBA00022475"/>
    </source>
</evidence>
<protein>
    <recommendedName>
        <fullName evidence="13">7tm 6 domain containing protein</fullName>
    </recommendedName>
</protein>
<dbReference type="AlphaFoldDB" id="A0A482W003"/>
<feature type="transmembrane region" description="Helical" evidence="10">
    <location>
        <begin position="56"/>
        <end position="75"/>
    </location>
</feature>
<comment type="caution">
    <text evidence="11">The sequence shown here is derived from an EMBL/GenBank/DDBJ whole genome shotgun (WGS) entry which is preliminary data.</text>
</comment>
<dbReference type="PANTHER" id="PTHR21137:SF35">
    <property type="entry name" value="ODORANT RECEPTOR 19A-RELATED"/>
    <property type="match status" value="1"/>
</dbReference>
<proteinExistence type="predicted"/>
<evidence type="ECO:0000256" key="4">
    <source>
        <dbReference type="ARBA" id="ARBA00022692"/>
    </source>
</evidence>
<dbReference type="GO" id="GO:0007165">
    <property type="term" value="P:signal transduction"/>
    <property type="evidence" value="ECO:0007669"/>
    <property type="project" value="UniProtKB-KW"/>
</dbReference>
<evidence type="ECO:0008006" key="13">
    <source>
        <dbReference type="Google" id="ProtNLM"/>
    </source>
</evidence>
<keyword evidence="3" id="KW-0716">Sensory transduction</keyword>
<organism evidence="11 12">
    <name type="scientific">Asbolus verrucosus</name>
    <name type="common">Desert ironclad beetle</name>
    <dbReference type="NCBI Taxonomy" id="1661398"/>
    <lineage>
        <taxon>Eukaryota</taxon>
        <taxon>Metazoa</taxon>
        <taxon>Ecdysozoa</taxon>
        <taxon>Arthropoda</taxon>
        <taxon>Hexapoda</taxon>
        <taxon>Insecta</taxon>
        <taxon>Pterygota</taxon>
        <taxon>Neoptera</taxon>
        <taxon>Endopterygota</taxon>
        <taxon>Coleoptera</taxon>
        <taxon>Polyphaga</taxon>
        <taxon>Cucujiformia</taxon>
        <taxon>Tenebrionidae</taxon>
        <taxon>Pimeliinae</taxon>
        <taxon>Asbolus</taxon>
    </lineage>
</organism>
<sequence>SDDCFIVLRKIFFDYGYHRYTKLFNKICLFFHSVVYLFQIYYMVNHFNRELFYTMSLQMIIFVFILATMVSSIYFEDDIALLLDLFITSSWSIESAGVETQNLIIKKSRTINIFNYAALSLFAFSATILLPVFGDVSELFLCIRVFDEYFGVWSKIPNLFYFSTLHFMFYSAIRLGYLFLYGILNIQIQIVILGEHILQISNDYDDVDEWQKLYNTAYQKEMYKRLRFCIKQHATLKICITKLLTTVTSVMFIFVVLGISATADTIFFMFCNLKNQDNLLKLRLLSIAFCNGFVVFLFCEGGEGLIDEVFSQTQDFISISSTFLQTGHIFNNLMDCPWYLWNTKNRLLLLTFMTNCLQPLKFSVAGIALNRQLAASITKVSLSFANVLYNLKQF</sequence>
<gene>
    <name evidence="11" type="ORF">BDFB_013184</name>
</gene>
<reference evidence="11 12" key="1">
    <citation type="submission" date="2017-03" db="EMBL/GenBank/DDBJ databases">
        <title>Genome of the blue death feigning beetle - Asbolus verrucosus.</title>
        <authorList>
            <person name="Rider S.D."/>
        </authorList>
    </citation>
    <scope>NUCLEOTIDE SEQUENCE [LARGE SCALE GENOMIC DNA]</scope>
    <source>
        <strain evidence="11">Butters</strain>
        <tissue evidence="11">Head and leg muscle</tissue>
    </source>
</reference>
<evidence type="ECO:0000256" key="9">
    <source>
        <dbReference type="ARBA" id="ARBA00023224"/>
    </source>
</evidence>
<keyword evidence="6 10" id="KW-1133">Transmembrane helix</keyword>
<evidence type="ECO:0000256" key="6">
    <source>
        <dbReference type="ARBA" id="ARBA00022989"/>
    </source>
</evidence>
<evidence type="ECO:0000256" key="7">
    <source>
        <dbReference type="ARBA" id="ARBA00023136"/>
    </source>
</evidence>
<dbReference type="EMBL" id="QDEB01043556">
    <property type="protein sequence ID" value="RZC38400.1"/>
    <property type="molecule type" value="Genomic_DNA"/>
</dbReference>
<keyword evidence="2" id="KW-1003">Cell membrane</keyword>
<accession>A0A482W003</accession>
<keyword evidence="8" id="KW-0675">Receptor</keyword>
<keyword evidence="4 10" id="KW-0812">Transmembrane</keyword>
<dbReference type="PANTHER" id="PTHR21137">
    <property type="entry name" value="ODORANT RECEPTOR"/>
    <property type="match status" value="1"/>
</dbReference>
<dbReference type="Proteomes" id="UP000292052">
    <property type="component" value="Unassembled WGS sequence"/>
</dbReference>
<feature type="transmembrane region" description="Helical" evidence="10">
    <location>
        <begin position="282"/>
        <end position="299"/>
    </location>
</feature>
<dbReference type="InterPro" id="IPR004117">
    <property type="entry name" value="7tm6_olfct_rcpt"/>
</dbReference>
<name>A0A482W003_ASBVE</name>
<evidence type="ECO:0000256" key="3">
    <source>
        <dbReference type="ARBA" id="ARBA00022606"/>
    </source>
</evidence>
<keyword evidence="7 10" id="KW-0472">Membrane</keyword>
<comment type="subcellular location">
    <subcellularLocation>
        <location evidence="1">Cell membrane</location>
        <topology evidence="1">Multi-pass membrane protein</topology>
    </subcellularLocation>
</comment>
<evidence type="ECO:0000256" key="10">
    <source>
        <dbReference type="SAM" id="Phobius"/>
    </source>
</evidence>
<feature type="transmembrane region" description="Helical" evidence="10">
    <location>
        <begin position="23"/>
        <end position="44"/>
    </location>
</feature>
<feature type="transmembrane region" description="Helical" evidence="10">
    <location>
        <begin position="113"/>
        <end position="133"/>
    </location>
</feature>
<keyword evidence="9" id="KW-0807">Transducer</keyword>
<feature type="non-terminal residue" evidence="11">
    <location>
        <position position="394"/>
    </location>
</feature>
<dbReference type="GO" id="GO:0004984">
    <property type="term" value="F:olfactory receptor activity"/>
    <property type="evidence" value="ECO:0007669"/>
    <property type="project" value="InterPro"/>
</dbReference>
<dbReference type="GO" id="GO:0005549">
    <property type="term" value="F:odorant binding"/>
    <property type="evidence" value="ECO:0007669"/>
    <property type="project" value="InterPro"/>
</dbReference>